<organism evidence="1 2">
    <name type="scientific">Carnegiea gigantea</name>
    <dbReference type="NCBI Taxonomy" id="171969"/>
    <lineage>
        <taxon>Eukaryota</taxon>
        <taxon>Viridiplantae</taxon>
        <taxon>Streptophyta</taxon>
        <taxon>Embryophyta</taxon>
        <taxon>Tracheophyta</taxon>
        <taxon>Spermatophyta</taxon>
        <taxon>Magnoliopsida</taxon>
        <taxon>eudicotyledons</taxon>
        <taxon>Gunneridae</taxon>
        <taxon>Pentapetalae</taxon>
        <taxon>Caryophyllales</taxon>
        <taxon>Cactineae</taxon>
        <taxon>Cactaceae</taxon>
        <taxon>Cactoideae</taxon>
        <taxon>Echinocereeae</taxon>
        <taxon>Carnegiea</taxon>
    </lineage>
</organism>
<dbReference type="EMBL" id="JAKOGI010000365">
    <property type="protein sequence ID" value="KAJ8436104.1"/>
    <property type="molecule type" value="Genomic_DNA"/>
</dbReference>
<sequence>MDAHSEAHRAWEPRTFGLLQVALDLFKMVTFMDKTTSGRRYLHIQPSKNDADGEETKLPIHSSITSICKCNCTRAFQPCFTDKTSLLSSHSKAEENPSSCQLLHHDIESGLKSWVRLPFQGILLSISLGYHYHNVFMMKSFLLNENSLATFIQVVLICLLLTKNLCKVAMAS</sequence>
<proteinExistence type="predicted"/>
<evidence type="ECO:0000313" key="2">
    <source>
        <dbReference type="Proteomes" id="UP001153076"/>
    </source>
</evidence>
<comment type="caution">
    <text evidence="1">The sequence shown here is derived from an EMBL/GenBank/DDBJ whole genome shotgun (WGS) entry which is preliminary data.</text>
</comment>
<protein>
    <submittedName>
        <fullName evidence="1">Uncharacterized protein</fullName>
    </submittedName>
</protein>
<gene>
    <name evidence="1" type="ORF">Cgig2_017087</name>
</gene>
<dbReference type="AlphaFoldDB" id="A0A9Q1K422"/>
<reference evidence="1" key="1">
    <citation type="submission" date="2022-04" db="EMBL/GenBank/DDBJ databases">
        <title>Carnegiea gigantea Genome sequencing and assembly v2.</title>
        <authorList>
            <person name="Copetti D."/>
            <person name="Sanderson M.J."/>
            <person name="Burquez A."/>
            <person name="Wojciechowski M.F."/>
        </authorList>
    </citation>
    <scope>NUCLEOTIDE SEQUENCE</scope>
    <source>
        <strain evidence="1">SGP5-SGP5p</strain>
        <tissue evidence="1">Aerial part</tissue>
    </source>
</reference>
<dbReference type="OrthoDB" id="910577at2759"/>
<accession>A0A9Q1K422</accession>
<evidence type="ECO:0000313" key="1">
    <source>
        <dbReference type="EMBL" id="KAJ8436104.1"/>
    </source>
</evidence>
<keyword evidence="2" id="KW-1185">Reference proteome</keyword>
<name>A0A9Q1K422_9CARY</name>
<dbReference type="Proteomes" id="UP001153076">
    <property type="component" value="Unassembled WGS sequence"/>
</dbReference>